<dbReference type="InterPro" id="IPR044751">
    <property type="entry name" value="Ion_transp-like_CBS"/>
</dbReference>
<dbReference type="EMBL" id="DF820466">
    <property type="protein sequence ID" value="GAK57972.1"/>
    <property type="molecule type" value="Genomic_DNA"/>
</dbReference>
<reference evidence="13" key="1">
    <citation type="journal article" date="2015" name="PeerJ">
        <title>First genomic representation of candidate bacterial phylum KSB3 points to enhanced environmental sensing as a trigger of wastewater bulking.</title>
        <authorList>
            <person name="Sekiguchi Y."/>
            <person name="Ohashi A."/>
            <person name="Parks D.H."/>
            <person name="Yamauchi T."/>
            <person name="Tyson G.W."/>
            <person name="Hugenholtz P."/>
        </authorList>
    </citation>
    <scope>NUCLEOTIDE SEQUENCE [LARGE SCALE GENOMIC DNA]</scope>
</reference>
<evidence type="ECO:0000256" key="3">
    <source>
        <dbReference type="ARBA" id="ARBA00022737"/>
    </source>
</evidence>
<dbReference type="InterPro" id="IPR036318">
    <property type="entry name" value="FAD-bd_PCMH-like_sf"/>
</dbReference>
<keyword evidence="2 8" id="KW-0812">Transmembrane</keyword>
<evidence type="ECO:0000256" key="5">
    <source>
        <dbReference type="ARBA" id="ARBA00023122"/>
    </source>
</evidence>
<dbReference type="CDD" id="cd04590">
    <property type="entry name" value="CBS_pair_CorC_HlyC_assoc"/>
    <property type="match status" value="1"/>
</dbReference>
<dbReference type="InterPro" id="IPR000644">
    <property type="entry name" value="CBS_dom"/>
</dbReference>
<dbReference type="STRING" id="1499967.U27_04945"/>
<protein>
    <recommendedName>
        <fullName evidence="15">HlyC/CorC family transporter</fullName>
    </recommendedName>
</protein>
<organism evidence="13">
    <name type="scientific">Vecturithrix granuli</name>
    <dbReference type="NCBI Taxonomy" id="1499967"/>
    <lineage>
        <taxon>Bacteria</taxon>
        <taxon>Candidatus Moduliflexota</taxon>
        <taxon>Candidatus Vecturitrichia</taxon>
        <taxon>Candidatus Vecturitrichales</taxon>
        <taxon>Candidatus Vecturitrichaceae</taxon>
        <taxon>Candidatus Vecturithrix</taxon>
    </lineage>
</organism>
<feature type="domain" description="CNNM transmembrane" evidence="12">
    <location>
        <begin position="1"/>
        <end position="188"/>
    </location>
</feature>
<accession>A0A081C067</accession>
<evidence type="ECO:0000256" key="9">
    <source>
        <dbReference type="SAM" id="Phobius"/>
    </source>
</evidence>
<dbReference type="SUPFAM" id="SSF56176">
    <property type="entry name" value="FAD-binding/transporter-associated domain-like"/>
    <property type="match status" value="1"/>
</dbReference>
<keyword evidence="4 8" id="KW-1133">Transmembrane helix</keyword>
<keyword evidence="14" id="KW-1185">Reference proteome</keyword>
<dbReference type="PROSITE" id="PS51846">
    <property type="entry name" value="CNNM"/>
    <property type="match status" value="1"/>
</dbReference>
<name>A0A081C067_VECG1</name>
<dbReference type="Gene3D" id="3.10.580.10">
    <property type="entry name" value="CBS-domain"/>
    <property type="match status" value="1"/>
</dbReference>
<gene>
    <name evidence="13" type="ORF">U27_04945</name>
</gene>
<evidence type="ECO:0008006" key="15">
    <source>
        <dbReference type="Google" id="ProtNLM"/>
    </source>
</evidence>
<evidence type="ECO:0000259" key="12">
    <source>
        <dbReference type="PROSITE" id="PS51846"/>
    </source>
</evidence>
<feature type="domain" description="CBS" evidence="11">
    <location>
        <begin position="208"/>
        <end position="269"/>
    </location>
</feature>
<evidence type="ECO:0000256" key="1">
    <source>
        <dbReference type="ARBA" id="ARBA00004141"/>
    </source>
</evidence>
<evidence type="ECO:0000256" key="2">
    <source>
        <dbReference type="ARBA" id="ARBA00022692"/>
    </source>
</evidence>
<dbReference type="Pfam" id="PF00571">
    <property type="entry name" value="CBS"/>
    <property type="match status" value="2"/>
</dbReference>
<dbReference type="SUPFAM" id="SSF54631">
    <property type="entry name" value="CBS-domain pair"/>
    <property type="match status" value="1"/>
</dbReference>
<keyword evidence="5 7" id="KW-0129">CBS domain</keyword>
<feature type="transmembrane region" description="Helical" evidence="9">
    <location>
        <begin position="92"/>
        <end position="111"/>
    </location>
</feature>
<comment type="subcellular location">
    <subcellularLocation>
        <location evidence="1">Membrane</location>
        <topology evidence="1">Multi-pass membrane protein</topology>
    </subcellularLocation>
</comment>
<evidence type="ECO:0000259" key="10">
    <source>
        <dbReference type="PROSITE" id="PS51096"/>
    </source>
</evidence>
<dbReference type="FunFam" id="3.10.580.10:FF:000002">
    <property type="entry name" value="Magnesium/cobalt efflux protein CorC"/>
    <property type="match status" value="1"/>
</dbReference>
<dbReference type="Pfam" id="PF03471">
    <property type="entry name" value="CorC_HlyC"/>
    <property type="match status" value="1"/>
</dbReference>
<evidence type="ECO:0000256" key="8">
    <source>
        <dbReference type="PROSITE-ProRule" id="PRU01193"/>
    </source>
</evidence>
<evidence type="ECO:0000256" key="6">
    <source>
        <dbReference type="ARBA" id="ARBA00023136"/>
    </source>
</evidence>
<dbReference type="SMART" id="SM01091">
    <property type="entry name" value="CorC_HlyC"/>
    <property type="match status" value="1"/>
</dbReference>
<dbReference type="GO" id="GO:0009401">
    <property type="term" value="P:phosphoenolpyruvate-dependent sugar phosphotransferase system"/>
    <property type="evidence" value="ECO:0007669"/>
    <property type="project" value="InterPro"/>
</dbReference>
<evidence type="ECO:0000256" key="4">
    <source>
        <dbReference type="ARBA" id="ARBA00022989"/>
    </source>
</evidence>
<dbReference type="Pfam" id="PF01595">
    <property type="entry name" value="CNNM"/>
    <property type="match status" value="1"/>
</dbReference>
<feature type="transmembrane region" description="Helical" evidence="9">
    <location>
        <begin position="131"/>
        <end position="153"/>
    </location>
</feature>
<dbReference type="SMART" id="SM00116">
    <property type="entry name" value="CBS"/>
    <property type="match status" value="2"/>
</dbReference>
<dbReference type="PROSITE" id="PS51371">
    <property type="entry name" value="CBS"/>
    <property type="match status" value="2"/>
</dbReference>
<dbReference type="InterPro" id="IPR016169">
    <property type="entry name" value="FAD-bd_PCMH_sub2"/>
</dbReference>
<dbReference type="GO" id="GO:0005886">
    <property type="term" value="C:plasma membrane"/>
    <property type="evidence" value="ECO:0007669"/>
    <property type="project" value="TreeGrafter"/>
</dbReference>
<dbReference type="PANTHER" id="PTHR22777">
    <property type="entry name" value="HEMOLYSIN-RELATED"/>
    <property type="match status" value="1"/>
</dbReference>
<dbReference type="PROSITE" id="PS51096">
    <property type="entry name" value="PTS_EIIA_TYPE_4"/>
    <property type="match status" value="1"/>
</dbReference>
<proteinExistence type="predicted"/>
<keyword evidence="6 8" id="KW-0472">Membrane</keyword>
<evidence type="ECO:0000313" key="13">
    <source>
        <dbReference type="EMBL" id="GAK57972.1"/>
    </source>
</evidence>
<dbReference type="GO" id="GO:0050660">
    <property type="term" value="F:flavin adenine dinucleotide binding"/>
    <property type="evidence" value="ECO:0007669"/>
    <property type="project" value="InterPro"/>
</dbReference>
<dbReference type="Gene3D" id="3.30.465.10">
    <property type="match status" value="1"/>
</dbReference>
<feature type="transmembrane region" description="Helical" evidence="9">
    <location>
        <begin position="59"/>
        <end position="80"/>
    </location>
</feature>
<dbReference type="InterPro" id="IPR002550">
    <property type="entry name" value="CNNM"/>
</dbReference>
<dbReference type="PANTHER" id="PTHR22777:SF17">
    <property type="entry name" value="UPF0053 PROTEIN SLL0260"/>
    <property type="match status" value="1"/>
</dbReference>
<keyword evidence="3" id="KW-0677">Repeat</keyword>
<dbReference type="AlphaFoldDB" id="A0A081C067"/>
<dbReference type="InterPro" id="IPR004701">
    <property type="entry name" value="PTS_EIIA_man-typ"/>
</dbReference>
<feature type="domain" description="PTS EIIA type-4" evidence="10">
    <location>
        <begin position="173"/>
        <end position="336"/>
    </location>
</feature>
<evidence type="ECO:0000313" key="14">
    <source>
        <dbReference type="Proteomes" id="UP000030661"/>
    </source>
</evidence>
<dbReference type="Proteomes" id="UP000030661">
    <property type="component" value="Unassembled WGS sequence"/>
</dbReference>
<feature type="domain" description="CBS" evidence="11">
    <location>
        <begin position="270"/>
        <end position="327"/>
    </location>
</feature>
<dbReference type="HOGENOM" id="CLU_015237_4_1_0"/>
<dbReference type="InterPro" id="IPR005170">
    <property type="entry name" value="Transptr-assoc_dom"/>
</dbReference>
<dbReference type="InterPro" id="IPR046342">
    <property type="entry name" value="CBS_dom_sf"/>
</dbReference>
<evidence type="ECO:0000256" key="7">
    <source>
        <dbReference type="PROSITE-ProRule" id="PRU00703"/>
    </source>
</evidence>
<sequence length="420" mass="47431">MFFWIAGVVILVCVCCEGFFSGSEIAIISVDKIKLRHLVSNGSKGARQAQKMLQQPERFLGTTLVGTNISLVLGSVMLTSVLSQIPRFAEDVTFYVVLFLTPVVLIFGEIVPKSVLQQYADRFVPILAPLLNIAFTLFYPVVFFVSTIANGLLRTIGVEKRKRQQTLTREELKFLLSLDTHGTLAEQQRKAMMQRVFDFGDTTVEEILVPLVDVDLLEKGTSIDNAIEAMHECGFSRIPIYEERVDNLIGVIHAFDLLRATPQDATIDRFIRKPYYVPKTMPLVDLIQNLQRHHTQIAVVVNEYGGALGIVTLEDSLEEIVGEIEDEFDERSREMYQKLPDGSYRMNARMEIDDVDEILGIDFPEGAFETLGGFLLSEFRHIPPVGETLEYHGAIFKITEATDRSIQWVHIFPRRHGSGM</sequence>
<evidence type="ECO:0000259" key="11">
    <source>
        <dbReference type="PROSITE" id="PS51371"/>
    </source>
</evidence>
<dbReference type="eggNOG" id="COG1253">
    <property type="taxonomic scope" value="Bacteria"/>
</dbReference>